<evidence type="ECO:0000313" key="3">
    <source>
        <dbReference type="Proteomes" id="UP001173801"/>
    </source>
</evidence>
<dbReference type="EMBL" id="JANURM010000023">
    <property type="protein sequence ID" value="MDL0089834.1"/>
    <property type="molecule type" value="Genomic_DNA"/>
</dbReference>
<evidence type="ECO:0000313" key="2">
    <source>
        <dbReference type="EMBL" id="MDL0089834.1"/>
    </source>
</evidence>
<reference evidence="1" key="2">
    <citation type="journal article" date="2023" name="Microorganisms">
        <title>Isolation and Genomic Characteristics of Cat-Borne Campylobacter felis sp. nov. and Sheep-Borne Campylobacter ovis sp. nov.</title>
        <authorList>
            <person name="Wang H."/>
            <person name="Li Y."/>
            <person name="Gu Y."/>
            <person name="Zhou G."/>
            <person name="Chen X."/>
            <person name="Zhang X."/>
            <person name="Shao Z."/>
            <person name="Zhang J."/>
            <person name="Zhang M."/>
        </authorList>
    </citation>
    <scope>NUCLEOTIDE SEQUENCE</scope>
    <source>
        <strain evidence="1">PS10</strain>
    </source>
</reference>
<proteinExistence type="predicted"/>
<comment type="caution">
    <text evidence="1">The sequence shown here is derived from an EMBL/GenBank/DDBJ whole genome shotgun (WGS) entry which is preliminary data.</text>
</comment>
<keyword evidence="3" id="KW-1185">Reference proteome</keyword>
<sequence>MENIFLESYDVFKIYPNNSGKVYTDFLENNRRYSITRCYYNIVIDNVFLTYSHLMLYEECLYILYSQNKLKNMDFSFSIKKSELAKKFKTDITKSATETIKRLHELEQVKISIFVKDKIEKSLNIISHISTKESEKYSDIPDEITITLNQEFVKLYRCNYLDKIEYLNSFEAEQGSFIRYFIQHELDGGVKSSAILDKMGVFDYIPFSRKKRFEQEIASLEFYYKNEKYCVKDGFVVVEGESSSSSGNQNAAIELYKIIYAQISEKCDRRIVLDDLILEPYYNRFGRFESANTLSKILNDMELMLNQSLQQDSGDTTYFSHFFEGVVCKKNENFKAFLELNQKGFEYMLSRRANLDFWNVESADYGLTPYPSGNACGI</sequence>
<organism evidence="1 3">
    <name type="scientific">Campylobacter gastrosuis</name>
    <dbReference type="NCBI Taxonomy" id="2974576"/>
    <lineage>
        <taxon>Bacteria</taxon>
        <taxon>Pseudomonadati</taxon>
        <taxon>Campylobacterota</taxon>
        <taxon>Epsilonproteobacteria</taxon>
        <taxon>Campylobacterales</taxon>
        <taxon>Campylobacteraceae</taxon>
        <taxon>Campylobacter</taxon>
    </lineage>
</organism>
<name>A0ABT7HSH4_9BACT</name>
<evidence type="ECO:0000313" key="1">
    <source>
        <dbReference type="EMBL" id="MDL0089820.1"/>
    </source>
</evidence>
<dbReference type="Proteomes" id="UP001173801">
    <property type="component" value="Unassembled WGS sequence"/>
</dbReference>
<evidence type="ECO:0008006" key="4">
    <source>
        <dbReference type="Google" id="ProtNLM"/>
    </source>
</evidence>
<gene>
    <name evidence="1" type="ORF">NYG85_10655</name>
    <name evidence="2" type="ORF">NYG85_10725</name>
</gene>
<dbReference type="EMBL" id="JANURM010000022">
    <property type="protein sequence ID" value="MDL0089820.1"/>
    <property type="molecule type" value="Genomic_DNA"/>
</dbReference>
<accession>A0ABT7HSH4</accession>
<reference evidence="1" key="1">
    <citation type="submission" date="2022-08" db="EMBL/GenBank/DDBJ databases">
        <authorList>
            <person name="Wang H."/>
        </authorList>
    </citation>
    <scope>NUCLEOTIDE SEQUENCE</scope>
    <source>
        <strain evidence="1">PS10</strain>
    </source>
</reference>
<protein>
    <recommendedName>
        <fullName evidence="4">Replication initiation protein</fullName>
    </recommendedName>
</protein>
<dbReference type="RefSeq" id="WP_284938571.1">
    <property type="nucleotide sequence ID" value="NZ_JANURM010000022.1"/>
</dbReference>